<evidence type="ECO:0000313" key="4">
    <source>
        <dbReference type="Proteomes" id="UP000192074"/>
    </source>
</evidence>
<feature type="transmembrane region" description="Helical" evidence="2">
    <location>
        <begin position="345"/>
        <end position="367"/>
    </location>
</feature>
<protein>
    <submittedName>
        <fullName evidence="3">Low temperature requirement A</fullName>
    </submittedName>
</protein>
<feature type="transmembrane region" description="Helical" evidence="2">
    <location>
        <begin position="247"/>
        <end position="266"/>
    </location>
</feature>
<keyword evidence="2" id="KW-1133">Transmembrane helix</keyword>
<dbReference type="PANTHER" id="PTHR36840">
    <property type="entry name" value="BLL5714 PROTEIN"/>
    <property type="match status" value="1"/>
</dbReference>
<keyword evidence="2" id="KW-0812">Transmembrane</keyword>
<evidence type="ECO:0000256" key="2">
    <source>
        <dbReference type="SAM" id="Phobius"/>
    </source>
</evidence>
<gene>
    <name evidence="3" type="ORF">AGR4A_Lc130246</name>
</gene>
<name>A0A822V7L0_AGRTU</name>
<feature type="transmembrane region" description="Helical" evidence="2">
    <location>
        <begin position="154"/>
        <end position="171"/>
    </location>
</feature>
<dbReference type="PANTHER" id="PTHR36840:SF1">
    <property type="entry name" value="BLL5714 PROTEIN"/>
    <property type="match status" value="1"/>
</dbReference>
<evidence type="ECO:0000256" key="1">
    <source>
        <dbReference type="SAM" id="MobiDB-lite"/>
    </source>
</evidence>
<dbReference type="Proteomes" id="UP000192074">
    <property type="component" value="Unassembled WGS sequence"/>
</dbReference>
<feature type="region of interest" description="Disordered" evidence="1">
    <location>
        <begin position="1"/>
        <end position="21"/>
    </location>
</feature>
<evidence type="ECO:0000313" key="3">
    <source>
        <dbReference type="EMBL" id="CVI21282.1"/>
    </source>
</evidence>
<reference evidence="3 4" key="1">
    <citation type="submission" date="2016-01" db="EMBL/GenBank/DDBJ databases">
        <authorList>
            <person name="Regsiter A."/>
            <person name="william w."/>
        </authorList>
    </citation>
    <scope>NUCLEOTIDE SEQUENCE [LARGE SCALE GENOMIC DNA]</scope>
    <source>
        <strain evidence="3 4">B6</strain>
    </source>
</reference>
<keyword evidence="2" id="KW-0472">Membrane</keyword>
<dbReference type="EMBL" id="FCNL01000031">
    <property type="protein sequence ID" value="CVI21282.1"/>
    <property type="molecule type" value="Genomic_DNA"/>
</dbReference>
<sequence length="408" mass="44470">MGTSMTNTTGNSNAPHSHPLLRRRDGHHARVTFEELFFDLVYVFAVTQLSQELLTNLNPTGVIETLILWFAVWLGWQYTCWVTNWFDPETPRIRGLIFAVMLAGLLMASAIPGAFGERGLVFAFAYVAIQVGRTAYIVRELGPDHPLAANYRRMLGWVSIAAVFWITGAFVEHEARMALWAVAVACEYVSPMFGFAIPGLGRSKTSDWTIEGGHLAERCQLFVIVALGETLLATGATMARAEVWDVPTLSALLATFLGTLAMWWLYFGTSSKDATAAITRSDDPGRIGAYFHYIHAILVGGIIATAVGNDLVLAHPHDGLKSAYALILSGGPAIYLLGSVVYKKVVYGVLPVSHIAGVVALLALLSVAPFVDLLTMGWLTTIVMLAAGFWEGRLVRMRREAGKAQVKL</sequence>
<feature type="transmembrane region" description="Helical" evidence="2">
    <location>
        <begin position="93"/>
        <end position="115"/>
    </location>
</feature>
<dbReference type="InterPro" id="IPR010640">
    <property type="entry name" value="Low_temperature_requirement_A"/>
</dbReference>
<organism evidence="3 4">
    <name type="scientific">Agrobacterium tumefaciens str. B6</name>
    <dbReference type="NCBI Taxonomy" id="1183423"/>
    <lineage>
        <taxon>Bacteria</taxon>
        <taxon>Pseudomonadati</taxon>
        <taxon>Pseudomonadota</taxon>
        <taxon>Alphaproteobacteria</taxon>
        <taxon>Hyphomicrobiales</taxon>
        <taxon>Rhizobiaceae</taxon>
        <taxon>Rhizobium/Agrobacterium group</taxon>
        <taxon>Agrobacterium</taxon>
        <taxon>Agrobacterium tumefaciens complex</taxon>
    </lineage>
</organism>
<accession>A0A822V7L0</accession>
<feature type="transmembrane region" description="Helical" evidence="2">
    <location>
        <begin position="373"/>
        <end position="390"/>
    </location>
</feature>
<proteinExistence type="predicted"/>
<feature type="transmembrane region" description="Helical" evidence="2">
    <location>
        <begin position="177"/>
        <end position="200"/>
    </location>
</feature>
<feature type="transmembrane region" description="Helical" evidence="2">
    <location>
        <begin position="319"/>
        <end position="338"/>
    </location>
</feature>
<dbReference type="Pfam" id="PF06772">
    <property type="entry name" value="LtrA"/>
    <property type="match status" value="1"/>
</dbReference>
<feature type="compositionally biased region" description="Low complexity" evidence="1">
    <location>
        <begin position="1"/>
        <end position="13"/>
    </location>
</feature>
<dbReference type="AlphaFoldDB" id="A0A822V7L0"/>
<feature type="transmembrane region" description="Helical" evidence="2">
    <location>
        <begin position="287"/>
        <end position="307"/>
    </location>
</feature>
<feature type="transmembrane region" description="Helical" evidence="2">
    <location>
        <begin position="121"/>
        <end position="142"/>
    </location>
</feature>
<comment type="caution">
    <text evidence="3">The sequence shown here is derived from an EMBL/GenBank/DDBJ whole genome shotgun (WGS) entry which is preliminary data.</text>
</comment>